<organism evidence="2 3">
    <name type="scientific">Stylosanthes scabra</name>
    <dbReference type="NCBI Taxonomy" id="79078"/>
    <lineage>
        <taxon>Eukaryota</taxon>
        <taxon>Viridiplantae</taxon>
        <taxon>Streptophyta</taxon>
        <taxon>Embryophyta</taxon>
        <taxon>Tracheophyta</taxon>
        <taxon>Spermatophyta</taxon>
        <taxon>Magnoliopsida</taxon>
        <taxon>eudicotyledons</taxon>
        <taxon>Gunneridae</taxon>
        <taxon>Pentapetalae</taxon>
        <taxon>rosids</taxon>
        <taxon>fabids</taxon>
        <taxon>Fabales</taxon>
        <taxon>Fabaceae</taxon>
        <taxon>Papilionoideae</taxon>
        <taxon>50 kb inversion clade</taxon>
        <taxon>dalbergioids sensu lato</taxon>
        <taxon>Dalbergieae</taxon>
        <taxon>Pterocarpus clade</taxon>
        <taxon>Stylosanthes</taxon>
    </lineage>
</organism>
<evidence type="ECO:0000256" key="1">
    <source>
        <dbReference type="SAM" id="MobiDB-lite"/>
    </source>
</evidence>
<comment type="caution">
    <text evidence="2">The sequence shown here is derived from an EMBL/GenBank/DDBJ whole genome shotgun (WGS) entry which is preliminary data.</text>
</comment>
<dbReference type="EMBL" id="JASCZI010060565">
    <property type="protein sequence ID" value="MED6133987.1"/>
    <property type="molecule type" value="Genomic_DNA"/>
</dbReference>
<dbReference type="Proteomes" id="UP001341840">
    <property type="component" value="Unassembled WGS sequence"/>
</dbReference>
<proteinExistence type="predicted"/>
<keyword evidence="3" id="KW-1185">Reference proteome</keyword>
<protein>
    <submittedName>
        <fullName evidence="2">Uncharacterized protein</fullName>
    </submittedName>
</protein>
<gene>
    <name evidence="2" type="ORF">PIB30_033293</name>
</gene>
<evidence type="ECO:0000313" key="3">
    <source>
        <dbReference type="Proteomes" id="UP001341840"/>
    </source>
</evidence>
<feature type="region of interest" description="Disordered" evidence="1">
    <location>
        <begin position="98"/>
        <end position="127"/>
    </location>
</feature>
<name>A0ABU6SC55_9FABA</name>
<evidence type="ECO:0000313" key="2">
    <source>
        <dbReference type="EMBL" id="MED6133987.1"/>
    </source>
</evidence>
<accession>A0ABU6SC55</accession>
<sequence length="148" mass="16152">MLVCSSKTFCSSPFCSSPPRPRCSAILFFHLLIIGSPRSPNSSVQSHRRIAVTDKPLLTESPLASVSRLYSSFLLIAAISCHRFLVILMRFGRGGKTGQIRRADPPNLPKKAGRSRILNPPNKKTSQACTTELAGRGGPARQAKVFLF</sequence>
<reference evidence="2 3" key="1">
    <citation type="journal article" date="2023" name="Plants (Basel)">
        <title>Bridging the Gap: Combining Genomics and Transcriptomics Approaches to Understand Stylosanthes scabra, an Orphan Legume from the Brazilian Caatinga.</title>
        <authorList>
            <person name="Ferreira-Neto J.R.C."/>
            <person name="da Silva M.D."/>
            <person name="Binneck E."/>
            <person name="de Melo N.F."/>
            <person name="da Silva R.H."/>
            <person name="de Melo A.L.T.M."/>
            <person name="Pandolfi V."/>
            <person name="Bustamante F.O."/>
            <person name="Brasileiro-Vidal A.C."/>
            <person name="Benko-Iseppon A.M."/>
        </authorList>
    </citation>
    <scope>NUCLEOTIDE SEQUENCE [LARGE SCALE GENOMIC DNA]</scope>
    <source>
        <tissue evidence="2">Leaves</tissue>
    </source>
</reference>